<keyword evidence="1" id="KW-0575">Peroxidase</keyword>
<proteinExistence type="predicted"/>
<sequence length="460" mass="50532">MPANPVRISNITHADVIAALDELSQGMGVNENTDGPADAGMTFFGQFVDHDITLDATSALGTRIDPATIPNIRTPSLDLDCVYGAGPEASSHLYGAGDAEQFLVFGRKDNPRDLARTCAGKALIGDFRNDENIIVAQVQAIFIELHNLLMSKRVEGGSEADDIKACAHDGIDKHIWHDHVSPKLSNFEEVRRFIRLHYQWMVWCELLPAFVEQDCLDWALNDPSPFGWDAPVMPVEFTGAGYRFGHATTQHQYALTDGGDPKGLFALPGFGPRPVDGNIDMAMWFGMNGDVTAQKARPVGPHLGLPLLNLPFVHGEIELADIEETLTLDQSRNLALRNMVRDRYTYQLASGQQLAAKLGTKTVPVPDVLKHKGFTKTPLWFYCLQEAEAHGQGKLTGAGGRLVASVFANLLKRDPTTFLHIPHFKPWHGFKGQPSVMAGIIAYIDANRAHMKHVEDLQCG</sequence>
<reference evidence="1 2" key="1">
    <citation type="submission" date="2024-08" db="EMBL/GenBank/DDBJ databases">
        <title>Tateyamaria sp. nov., isolated from marine algae.</title>
        <authorList>
            <person name="Choi B.J."/>
            <person name="Kim J.M."/>
            <person name="Lee J.K."/>
            <person name="Choi D.G."/>
            <person name="Bayburt H."/>
            <person name="Baek J.H."/>
            <person name="Han D.M."/>
            <person name="Jeon C.O."/>
        </authorList>
    </citation>
    <scope>NUCLEOTIDE SEQUENCE [LARGE SCALE GENOMIC DNA]</scope>
    <source>
        <strain evidence="1 2">KMU-156</strain>
    </source>
</reference>
<keyword evidence="1" id="KW-0560">Oxidoreductase</keyword>
<dbReference type="RefSeq" id="WP_407592899.1">
    <property type="nucleotide sequence ID" value="NZ_JBHDIY010000002.1"/>
</dbReference>
<comment type="caution">
    <text evidence="1">The sequence shown here is derived from an EMBL/GenBank/DDBJ whole genome shotgun (WGS) entry which is preliminary data.</text>
</comment>
<dbReference type="SUPFAM" id="SSF48113">
    <property type="entry name" value="Heme-dependent peroxidases"/>
    <property type="match status" value="1"/>
</dbReference>
<name>A0ABW8UV89_9RHOB</name>
<keyword evidence="2" id="KW-1185">Reference proteome</keyword>
<organism evidence="1 2">
    <name type="scientific">Tateyamaria armeniaca</name>
    <dbReference type="NCBI Taxonomy" id="2518930"/>
    <lineage>
        <taxon>Bacteria</taxon>
        <taxon>Pseudomonadati</taxon>
        <taxon>Pseudomonadota</taxon>
        <taxon>Alphaproteobacteria</taxon>
        <taxon>Rhodobacterales</taxon>
        <taxon>Roseobacteraceae</taxon>
        <taxon>Tateyamaria</taxon>
    </lineage>
</organism>
<dbReference type="Gene3D" id="1.10.640.10">
    <property type="entry name" value="Haem peroxidase domain superfamily, animal type"/>
    <property type="match status" value="1"/>
</dbReference>
<gene>
    <name evidence="1" type="ORF">ACERZ8_14695</name>
</gene>
<evidence type="ECO:0000313" key="1">
    <source>
        <dbReference type="EMBL" id="MFL4471068.1"/>
    </source>
</evidence>
<protein>
    <submittedName>
        <fullName evidence="1">Peroxidase family protein</fullName>
    </submittedName>
</protein>
<dbReference type="Pfam" id="PF03098">
    <property type="entry name" value="An_peroxidase"/>
    <property type="match status" value="1"/>
</dbReference>
<dbReference type="InterPro" id="IPR037120">
    <property type="entry name" value="Haem_peroxidase_sf_animal"/>
</dbReference>
<accession>A0ABW8UV89</accession>
<dbReference type="EMBL" id="JBHDIY010000002">
    <property type="protein sequence ID" value="MFL4471068.1"/>
    <property type="molecule type" value="Genomic_DNA"/>
</dbReference>
<evidence type="ECO:0000313" key="2">
    <source>
        <dbReference type="Proteomes" id="UP001627408"/>
    </source>
</evidence>
<dbReference type="GO" id="GO:0004601">
    <property type="term" value="F:peroxidase activity"/>
    <property type="evidence" value="ECO:0007669"/>
    <property type="project" value="UniProtKB-KW"/>
</dbReference>
<dbReference type="Proteomes" id="UP001627408">
    <property type="component" value="Unassembled WGS sequence"/>
</dbReference>
<dbReference type="InterPro" id="IPR010255">
    <property type="entry name" value="Haem_peroxidase_sf"/>
</dbReference>
<dbReference type="InterPro" id="IPR019791">
    <property type="entry name" value="Haem_peroxidase_animal"/>
</dbReference>